<feature type="transmembrane region" description="Helical" evidence="9">
    <location>
        <begin position="95"/>
        <end position="113"/>
    </location>
</feature>
<dbReference type="EMBL" id="NCKV01013773">
    <property type="protein sequence ID" value="RWS21086.1"/>
    <property type="molecule type" value="Genomic_DNA"/>
</dbReference>
<keyword evidence="5 9" id="KW-1133">Transmembrane helix</keyword>
<evidence type="ECO:0000256" key="8">
    <source>
        <dbReference type="RuleBase" id="RU000477"/>
    </source>
</evidence>
<evidence type="ECO:0000313" key="11">
    <source>
        <dbReference type="Proteomes" id="UP000288716"/>
    </source>
</evidence>
<evidence type="ECO:0000256" key="6">
    <source>
        <dbReference type="ARBA" id="ARBA00023136"/>
    </source>
</evidence>
<evidence type="ECO:0000313" key="10">
    <source>
        <dbReference type="EMBL" id="RWS21086.1"/>
    </source>
</evidence>
<keyword evidence="3 8" id="KW-0813">Transport</keyword>
<comment type="similarity">
    <text evidence="2 8">Belongs to the MIP/aquaporin (TC 1.A.8) family.</text>
</comment>
<dbReference type="PROSITE" id="PS00221">
    <property type="entry name" value="MIP"/>
    <property type="match status" value="1"/>
</dbReference>
<proteinExistence type="inferred from homology"/>
<dbReference type="PANTHER" id="PTHR43829">
    <property type="entry name" value="AQUAPORIN OR AQUAGLYCEROPORIN RELATED"/>
    <property type="match status" value="1"/>
</dbReference>
<dbReference type="GO" id="GO:0015250">
    <property type="term" value="F:water channel activity"/>
    <property type="evidence" value="ECO:0007669"/>
    <property type="project" value="TreeGrafter"/>
</dbReference>
<reference evidence="10 11" key="1">
    <citation type="journal article" date="2018" name="Gigascience">
        <title>Genomes of trombidid mites reveal novel predicted allergens and laterally-transferred genes associated with secondary metabolism.</title>
        <authorList>
            <person name="Dong X."/>
            <person name="Chaisiri K."/>
            <person name="Xia D."/>
            <person name="Armstrong S.D."/>
            <person name="Fang Y."/>
            <person name="Donnelly M.J."/>
            <person name="Kadowaki T."/>
            <person name="McGarry J.W."/>
            <person name="Darby A.C."/>
            <person name="Makepeace B.L."/>
        </authorList>
    </citation>
    <scope>NUCLEOTIDE SEQUENCE [LARGE SCALE GENOMIC DNA]</scope>
    <source>
        <strain evidence="10">UoL-UT</strain>
    </source>
</reference>
<comment type="function">
    <text evidence="7">Aquaglyceroporin that may modulate the water content and osmolytes during anhydrobiosis.</text>
</comment>
<keyword evidence="6 9" id="KW-0472">Membrane</keyword>
<evidence type="ECO:0000256" key="9">
    <source>
        <dbReference type="SAM" id="Phobius"/>
    </source>
</evidence>
<dbReference type="InterPro" id="IPR023271">
    <property type="entry name" value="Aquaporin-like"/>
</dbReference>
<evidence type="ECO:0000256" key="7">
    <source>
        <dbReference type="ARBA" id="ARBA00045280"/>
    </source>
</evidence>
<sequence>MTRNSFKTKNTMIPEFIAETLGTFTLVCIGLSVNASVVLSGTDSATVITCFGWGLAVTAAVYVCGGVSGGHCNPAVTLAFAFVRKFNWRKVPHYIVAQYFGAFLGTLVTYFVYIDSIKHKFGAELKVGGANGTANIFVTHPNEKLSIDTLLVDQIVSS</sequence>
<dbReference type="STRING" id="299467.A0A443S0P6"/>
<dbReference type="PANTHER" id="PTHR43829:SF9">
    <property type="entry name" value="AQUAPORIN-9"/>
    <property type="match status" value="1"/>
</dbReference>
<comment type="caution">
    <text evidence="10">The sequence shown here is derived from an EMBL/GenBank/DDBJ whole genome shotgun (WGS) entry which is preliminary data.</text>
</comment>
<dbReference type="Gene3D" id="1.20.1080.10">
    <property type="entry name" value="Glycerol uptake facilitator protein"/>
    <property type="match status" value="1"/>
</dbReference>
<dbReference type="AlphaFoldDB" id="A0A443S0P6"/>
<keyword evidence="4 8" id="KW-0812">Transmembrane</keyword>
<dbReference type="InterPro" id="IPR022357">
    <property type="entry name" value="MIP_CS"/>
</dbReference>
<feature type="transmembrane region" description="Helical" evidence="9">
    <location>
        <begin position="59"/>
        <end position="83"/>
    </location>
</feature>
<evidence type="ECO:0000256" key="5">
    <source>
        <dbReference type="ARBA" id="ARBA00022989"/>
    </source>
</evidence>
<evidence type="ECO:0000256" key="2">
    <source>
        <dbReference type="ARBA" id="ARBA00006175"/>
    </source>
</evidence>
<feature type="non-terminal residue" evidence="10">
    <location>
        <position position="158"/>
    </location>
</feature>
<gene>
    <name evidence="10" type="ORF">B4U80_01362</name>
</gene>
<dbReference type="GO" id="GO:0016323">
    <property type="term" value="C:basolateral plasma membrane"/>
    <property type="evidence" value="ECO:0007669"/>
    <property type="project" value="TreeGrafter"/>
</dbReference>
<evidence type="ECO:0000256" key="3">
    <source>
        <dbReference type="ARBA" id="ARBA00022448"/>
    </source>
</evidence>
<name>A0A443S0P6_9ACAR</name>
<dbReference type="Proteomes" id="UP000288716">
    <property type="component" value="Unassembled WGS sequence"/>
</dbReference>
<evidence type="ECO:0000256" key="1">
    <source>
        <dbReference type="ARBA" id="ARBA00004141"/>
    </source>
</evidence>
<dbReference type="InterPro" id="IPR050363">
    <property type="entry name" value="MIP/Aquaporin"/>
</dbReference>
<dbReference type="SUPFAM" id="SSF81338">
    <property type="entry name" value="Aquaporin-like"/>
    <property type="match status" value="1"/>
</dbReference>
<organism evidence="10 11">
    <name type="scientific">Leptotrombidium deliense</name>
    <dbReference type="NCBI Taxonomy" id="299467"/>
    <lineage>
        <taxon>Eukaryota</taxon>
        <taxon>Metazoa</taxon>
        <taxon>Ecdysozoa</taxon>
        <taxon>Arthropoda</taxon>
        <taxon>Chelicerata</taxon>
        <taxon>Arachnida</taxon>
        <taxon>Acari</taxon>
        <taxon>Acariformes</taxon>
        <taxon>Trombidiformes</taxon>
        <taxon>Prostigmata</taxon>
        <taxon>Anystina</taxon>
        <taxon>Parasitengona</taxon>
        <taxon>Trombiculoidea</taxon>
        <taxon>Trombiculidae</taxon>
        <taxon>Leptotrombidium</taxon>
    </lineage>
</organism>
<dbReference type="OrthoDB" id="3222at2759"/>
<evidence type="ECO:0000256" key="4">
    <source>
        <dbReference type="ARBA" id="ARBA00022692"/>
    </source>
</evidence>
<dbReference type="PRINTS" id="PR00783">
    <property type="entry name" value="MINTRINSICP"/>
</dbReference>
<accession>A0A443S0P6</accession>
<protein>
    <submittedName>
        <fullName evidence="10">Aquaporin-9-like protein</fullName>
    </submittedName>
</protein>
<comment type="subcellular location">
    <subcellularLocation>
        <location evidence="1">Membrane</location>
        <topology evidence="1">Multi-pass membrane protein</topology>
    </subcellularLocation>
</comment>
<dbReference type="GO" id="GO:0015254">
    <property type="term" value="F:glycerol channel activity"/>
    <property type="evidence" value="ECO:0007669"/>
    <property type="project" value="TreeGrafter"/>
</dbReference>
<dbReference type="InterPro" id="IPR000425">
    <property type="entry name" value="MIP"/>
</dbReference>
<keyword evidence="11" id="KW-1185">Reference proteome</keyword>
<dbReference type="VEuPathDB" id="VectorBase:LDEU010954"/>
<dbReference type="Pfam" id="PF00230">
    <property type="entry name" value="MIP"/>
    <property type="match status" value="1"/>
</dbReference>